<dbReference type="InterPro" id="IPR013740">
    <property type="entry name" value="Redoxin"/>
</dbReference>
<dbReference type="GO" id="GO:0030313">
    <property type="term" value="C:cell envelope"/>
    <property type="evidence" value="ECO:0007669"/>
    <property type="project" value="UniProtKB-SubCell"/>
</dbReference>
<keyword evidence="2" id="KW-0201">Cytochrome c-type biogenesis</keyword>
<evidence type="ECO:0000313" key="6">
    <source>
        <dbReference type="EMBL" id="PQJ79863.1"/>
    </source>
</evidence>
<dbReference type="PROSITE" id="PS51352">
    <property type="entry name" value="THIOREDOXIN_2"/>
    <property type="match status" value="1"/>
</dbReference>
<keyword evidence="7" id="KW-1185">Reference proteome</keyword>
<name>A0A2S7WQK4_9FLAO</name>
<evidence type="ECO:0000256" key="2">
    <source>
        <dbReference type="ARBA" id="ARBA00022748"/>
    </source>
</evidence>
<dbReference type="Proteomes" id="UP000238882">
    <property type="component" value="Unassembled WGS sequence"/>
</dbReference>
<evidence type="ECO:0000256" key="3">
    <source>
        <dbReference type="ARBA" id="ARBA00023157"/>
    </source>
</evidence>
<accession>A0A2S7WQK4</accession>
<evidence type="ECO:0000256" key="1">
    <source>
        <dbReference type="ARBA" id="ARBA00004196"/>
    </source>
</evidence>
<dbReference type="GO" id="GO:0017004">
    <property type="term" value="P:cytochrome complex assembly"/>
    <property type="evidence" value="ECO:0007669"/>
    <property type="project" value="UniProtKB-KW"/>
</dbReference>
<dbReference type="PANTHER" id="PTHR42852:SF6">
    <property type="entry name" value="THIOL:DISULFIDE INTERCHANGE PROTEIN DSBE"/>
    <property type="match status" value="1"/>
</dbReference>
<dbReference type="OrthoDB" id="9815205at2"/>
<organism evidence="6 7">
    <name type="scientific">Polaribacter porphyrae</name>
    <dbReference type="NCBI Taxonomy" id="1137780"/>
    <lineage>
        <taxon>Bacteria</taxon>
        <taxon>Pseudomonadati</taxon>
        <taxon>Bacteroidota</taxon>
        <taxon>Flavobacteriia</taxon>
        <taxon>Flavobacteriales</taxon>
        <taxon>Flavobacteriaceae</taxon>
    </lineage>
</organism>
<sequence length="380" mass="43787">MKKIVIICLTIFAYGCNNNEIPKNATELLALNIEKTSNGDQWNNVNLTVKELKRVTKISGNLVADIDYKQYYKFPYHQRNDLFNKGKLSSTEFYSPEKNIIINYNENSKGFTDIASKPIYKSPVFELKNDVKNLVLSDTLIGFENFYKLTDTVNHSVYLFNKVNTLLVSKETKTGYGWQTETFEDYENIDGYMIAKKITRSIPESAYLREDVISKIEINKNVADNTFHIDDSDRRIVLNKEIPDFNFQDFDNSNLTITKESLKGKTVLLDFWATWCGPCVKEIPNIEILHNKYKDKGFEVVSISLDKNDELVKSFRKNRYSLPWKNTILTEGFKASQAIKMEVSSLPKVILFDKEGKIIAIDEDAKAEKLEAKLNAVFNF</sequence>
<protein>
    <recommendedName>
        <fullName evidence="5">Thioredoxin domain-containing protein</fullName>
    </recommendedName>
</protein>
<comment type="caution">
    <text evidence="6">The sequence shown here is derived from an EMBL/GenBank/DDBJ whole genome shotgun (WGS) entry which is preliminary data.</text>
</comment>
<dbReference type="GO" id="GO:0016491">
    <property type="term" value="F:oxidoreductase activity"/>
    <property type="evidence" value="ECO:0007669"/>
    <property type="project" value="InterPro"/>
</dbReference>
<evidence type="ECO:0000256" key="4">
    <source>
        <dbReference type="ARBA" id="ARBA00023284"/>
    </source>
</evidence>
<dbReference type="Pfam" id="PF08534">
    <property type="entry name" value="Redoxin"/>
    <property type="match status" value="1"/>
</dbReference>
<proteinExistence type="predicted"/>
<dbReference type="PANTHER" id="PTHR42852">
    <property type="entry name" value="THIOL:DISULFIDE INTERCHANGE PROTEIN DSBE"/>
    <property type="match status" value="1"/>
</dbReference>
<dbReference type="Gene3D" id="3.40.30.10">
    <property type="entry name" value="Glutaredoxin"/>
    <property type="match status" value="1"/>
</dbReference>
<keyword evidence="3" id="KW-1015">Disulfide bond</keyword>
<dbReference type="PROSITE" id="PS00194">
    <property type="entry name" value="THIOREDOXIN_1"/>
    <property type="match status" value="1"/>
</dbReference>
<dbReference type="InterPro" id="IPR017937">
    <property type="entry name" value="Thioredoxin_CS"/>
</dbReference>
<dbReference type="RefSeq" id="WP_105016461.1">
    <property type="nucleotide sequence ID" value="NZ_MSCN01000001.1"/>
</dbReference>
<dbReference type="InterPro" id="IPR013766">
    <property type="entry name" value="Thioredoxin_domain"/>
</dbReference>
<dbReference type="AlphaFoldDB" id="A0A2S7WQK4"/>
<dbReference type="InterPro" id="IPR036249">
    <property type="entry name" value="Thioredoxin-like_sf"/>
</dbReference>
<dbReference type="PROSITE" id="PS51257">
    <property type="entry name" value="PROKAR_LIPOPROTEIN"/>
    <property type="match status" value="1"/>
</dbReference>
<reference evidence="6 7" key="1">
    <citation type="submission" date="2016-12" db="EMBL/GenBank/DDBJ databases">
        <title>Trade-off between light-utilization and light-protection in marine flavobacteria.</title>
        <authorList>
            <person name="Kumagai Y."/>
            <person name="Yoshizawa S."/>
            <person name="Kogure K."/>
            <person name="Iwasaki W."/>
        </authorList>
    </citation>
    <scope>NUCLEOTIDE SEQUENCE [LARGE SCALE GENOMIC DNA]</scope>
    <source>
        <strain evidence="6 7">NBRC 108759</strain>
    </source>
</reference>
<gene>
    <name evidence="6" type="ORF">BTO18_12065</name>
</gene>
<comment type="subcellular location">
    <subcellularLocation>
        <location evidence="1">Cell envelope</location>
    </subcellularLocation>
</comment>
<evidence type="ECO:0000313" key="7">
    <source>
        <dbReference type="Proteomes" id="UP000238882"/>
    </source>
</evidence>
<feature type="domain" description="Thioredoxin" evidence="5">
    <location>
        <begin position="236"/>
        <end position="379"/>
    </location>
</feature>
<keyword evidence="4" id="KW-0676">Redox-active center</keyword>
<dbReference type="InterPro" id="IPR050553">
    <property type="entry name" value="Thioredoxin_ResA/DsbE_sf"/>
</dbReference>
<dbReference type="EMBL" id="MSCN01000001">
    <property type="protein sequence ID" value="PQJ79863.1"/>
    <property type="molecule type" value="Genomic_DNA"/>
</dbReference>
<dbReference type="SUPFAM" id="SSF52833">
    <property type="entry name" value="Thioredoxin-like"/>
    <property type="match status" value="1"/>
</dbReference>
<evidence type="ECO:0000259" key="5">
    <source>
        <dbReference type="PROSITE" id="PS51352"/>
    </source>
</evidence>
<dbReference type="CDD" id="cd02966">
    <property type="entry name" value="TlpA_like_family"/>
    <property type="match status" value="1"/>
</dbReference>